<evidence type="ECO:0008006" key="4">
    <source>
        <dbReference type="Google" id="ProtNLM"/>
    </source>
</evidence>
<feature type="chain" id="PRO_5046073400" description="Lipoprotein" evidence="1">
    <location>
        <begin position="28"/>
        <end position="138"/>
    </location>
</feature>
<gene>
    <name evidence="2" type="ORF">IU514_01045</name>
</gene>
<proteinExistence type="predicted"/>
<reference evidence="2 3" key="1">
    <citation type="submission" date="2020-11" db="EMBL/GenBank/DDBJ databases">
        <title>Draft Genome Sequence and Secondary Metabolite Biosynthetic Potential of the Lysobacter niastensis Type strain DSM 18481.</title>
        <authorList>
            <person name="Turrini P."/>
            <person name="Artuso I."/>
            <person name="Tescari M."/>
            <person name="Lugli G.A."/>
            <person name="Frangipani E."/>
            <person name="Ventura M."/>
            <person name="Visca P."/>
        </authorList>
    </citation>
    <scope>NUCLEOTIDE SEQUENCE [LARGE SCALE GENOMIC DNA]</scope>
    <source>
        <strain evidence="2 3">DSM 18481</strain>
    </source>
</reference>
<dbReference type="Proteomes" id="UP001429984">
    <property type="component" value="Unassembled WGS sequence"/>
</dbReference>
<dbReference type="EMBL" id="JADLZT010000001">
    <property type="protein sequence ID" value="MBF6022604.1"/>
    <property type="molecule type" value="Genomic_DNA"/>
</dbReference>
<dbReference type="PROSITE" id="PS51257">
    <property type="entry name" value="PROKAR_LIPOPROTEIN"/>
    <property type="match status" value="1"/>
</dbReference>
<keyword evidence="1" id="KW-0732">Signal</keyword>
<evidence type="ECO:0000313" key="2">
    <source>
        <dbReference type="EMBL" id="MBF6022604.1"/>
    </source>
</evidence>
<evidence type="ECO:0000256" key="1">
    <source>
        <dbReference type="SAM" id="SignalP"/>
    </source>
</evidence>
<dbReference type="RefSeq" id="WP_194929211.1">
    <property type="nucleotide sequence ID" value="NZ_JADLZT010000001.1"/>
</dbReference>
<sequence length="138" mass="14222">MTGLTKKTLMTAMLTLSATLAAGAACAGDKDPPPSKDLICHNIGGPRDLGANCENTGNCTVETEEGFNIVFTDENQFLGIVIGAGPQSAAAHIAHGDGYVQTLFSPALHLASEIGPHRASNVECLATRVNPQPPEPGN</sequence>
<name>A0ABS0B6F2_9GAMM</name>
<evidence type="ECO:0000313" key="3">
    <source>
        <dbReference type="Proteomes" id="UP001429984"/>
    </source>
</evidence>
<accession>A0ABS0B6F2</accession>
<comment type="caution">
    <text evidence="2">The sequence shown here is derived from an EMBL/GenBank/DDBJ whole genome shotgun (WGS) entry which is preliminary data.</text>
</comment>
<keyword evidence="3" id="KW-1185">Reference proteome</keyword>
<organism evidence="2 3">
    <name type="scientific">Lysobacter niastensis</name>
    <dbReference type="NCBI Taxonomy" id="380629"/>
    <lineage>
        <taxon>Bacteria</taxon>
        <taxon>Pseudomonadati</taxon>
        <taxon>Pseudomonadota</taxon>
        <taxon>Gammaproteobacteria</taxon>
        <taxon>Lysobacterales</taxon>
        <taxon>Lysobacteraceae</taxon>
        <taxon>Lysobacter</taxon>
    </lineage>
</organism>
<protein>
    <recommendedName>
        <fullName evidence="4">Lipoprotein</fullName>
    </recommendedName>
</protein>
<feature type="signal peptide" evidence="1">
    <location>
        <begin position="1"/>
        <end position="27"/>
    </location>
</feature>